<evidence type="ECO:0000313" key="1">
    <source>
        <dbReference type="EnsemblMetazoa" id="G28146.1:cds"/>
    </source>
</evidence>
<accession>A0A8W8LGR2</accession>
<dbReference type="Proteomes" id="UP000005408">
    <property type="component" value="Unassembled WGS sequence"/>
</dbReference>
<keyword evidence="2" id="KW-1185">Reference proteome</keyword>
<dbReference type="EnsemblMetazoa" id="G28146.1">
    <property type="protein sequence ID" value="G28146.1:cds"/>
    <property type="gene ID" value="G28146"/>
</dbReference>
<proteinExistence type="predicted"/>
<name>A0A8W8LGR2_MAGGI</name>
<reference evidence="1" key="1">
    <citation type="submission" date="2022-08" db="UniProtKB">
        <authorList>
            <consortium name="EnsemblMetazoa"/>
        </authorList>
    </citation>
    <scope>IDENTIFICATION</scope>
    <source>
        <strain evidence="1">05x7-T-G4-1.051#20</strain>
    </source>
</reference>
<sequence length="56" mass="6233">GASFALECGLPPDLIKSQGDWKSDAYQSYLDPSLSFRVQVAERLGSEMLRRFPTPT</sequence>
<organism evidence="1 2">
    <name type="scientific">Magallana gigas</name>
    <name type="common">Pacific oyster</name>
    <name type="synonym">Crassostrea gigas</name>
    <dbReference type="NCBI Taxonomy" id="29159"/>
    <lineage>
        <taxon>Eukaryota</taxon>
        <taxon>Metazoa</taxon>
        <taxon>Spiralia</taxon>
        <taxon>Lophotrochozoa</taxon>
        <taxon>Mollusca</taxon>
        <taxon>Bivalvia</taxon>
        <taxon>Autobranchia</taxon>
        <taxon>Pteriomorphia</taxon>
        <taxon>Ostreida</taxon>
        <taxon>Ostreoidea</taxon>
        <taxon>Ostreidae</taxon>
        <taxon>Magallana</taxon>
    </lineage>
</organism>
<protein>
    <submittedName>
        <fullName evidence="1">Uncharacterized protein</fullName>
    </submittedName>
</protein>
<evidence type="ECO:0000313" key="2">
    <source>
        <dbReference type="Proteomes" id="UP000005408"/>
    </source>
</evidence>
<dbReference type="AlphaFoldDB" id="A0A8W8LGR2"/>